<keyword evidence="1" id="KW-0812">Transmembrane</keyword>
<dbReference type="Proteomes" id="UP000014821">
    <property type="component" value="Unassembled WGS sequence"/>
</dbReference>
<feature type="transmembrane region" description="Helical" evidence="1">
    <location>
        <begin position="87"/>
        <end position="114"/>
    </location>
</feature>
<keyword evidence="1" id="KW-1133">Transmembrane helix</keyword>
<reference evidence="2" key="1">
    <citation type="submission" date="2013-04" db="EMBL/GenBank/DDBJ databases">
        <title>Genome sequence of Chlamydia psittaci 10_881_SC42.</title>
        <authorList>
            <person name="Huot-Creasy H."/>
            <person name="McCracken C.L."/>
            <person name="Humphries M."/>
            <person name="Sachse K."/>
            <person name="Laroucau K."/>
            <person name="Bavoil P."/>
            <person name="Myers G.S."/>
        </authorList>
    </citation>
    <scope>NUCLEOTIDE SEQUENCE [LARGE SCALE GENOMIC DNA]</scope>
    <source>
        <strain evidence="2">10_881_SC42</strain>
    </source>
</reference>
<feature type="transmembrane region" description="Helical" evidence="1">
    <location>
        <begin position="62"/>
        <end position="81"/>
    </location>
</feature>
<evidence type="ECO:0000313" key="2">
    <source>
        <dbReference type="EMBL" id="EPP38238.1"/>
    </source>
</evidence>
<sequence length="382" mass="43062">MSCFNLPEVNAKLTPLNLESIADTEKKAWKRKFDFHVMPSLSSSSSSYVNIERYQPSYLRRIACIAMTVMITLVLLATLIATLNLHVFNITGISIVVAVLVPIILLCGGMCVLYRISKKVDILSGTVINPFGKRSWAPMPLSFFTNKSSGMIHMMDRNGYVDLSTLDSSNSGIALVYYYPESVDARVPMFLFPLLATPFVVICKMCYNLIRFLVVPFYILFQMLMQSLTNNPTLSECDKFRFKDIAREMGRSLANILRAPFYGSASMITVFYGLLNPLSGRLAYSCLERDWNDDVIRSRSIWLICPERNFRFEGGGTRLGLGQFGYYLMGCFQPYALLCFKDGEIVYGTRQSAQYYTDQNLFIYPGISVSSEIDESSSAAES</sequence>
<gene>
    <name evidence="2" type="ORF">CP10881SC42_0708</name>
</gene>
<proteinExistence type="predicted"/>
<keyword evidence="1" id="KW-0472">Membrane</keyword>
<evidence type="ECO:0000313" key="3">
    <source>
        <dbReference type="Proteomes" id="UP000014821"/>
    </source>
</evidence>
<comment type="caution">
    <text evidence="2">The sequence shown here is derived from an EMBL/GenBank/DDBJ whole genome shotgun (WGS) entry which is preliminary data.</text>
</comment>
<dbReference type="EMBL" id="ATND01000002">
    <property type="protein sequence ID" value="EPP38238.1"/>
    <property type="molecule type" value="Genomic_DNA"/>
</dbReference>
<protein>
    <recommendedName>
        <fullName evidence="4">Inner membrane protein</fullName>
    </recommendedName>
</protein>
<evidence type="ECO:0008006" key="4">
    <source>
        <dbReference type="Google" id="ProtNLM"/>
    </source>
</evidence>
<name>A0ABP2X600_9CHLA</name>
<evidence type="ECO:0000256" key="1">
    <source>
        <dbReference type="SAM" id="Phobius"/>
    </source>
</evidence>
<organism evidence="2 3">
    <name type="scientific">Chlamydia avium</name>
    <dbReference type="NCBI Taxonomy" id="1457141"/>
    <lineage>
        <taxon>Bacteria</taxon>
        <taxon>Pseudomonadati</taxon>
        <taxon>Chlamydiota</taxon>
        <taxon>Chlamydiia</taxon>
        <taxon>Chlamydiales</taxon>
        <taxon>Chlamydiaceae</taxon>
        <taxon>Chlamydia/Chlamydophila group</taxon>
        <taxon>Chlamydia</taxon>
    </lineage>
</organism>
<dbReference type="RefSeq" id="WP_020356195.1">
    <property type="nucleotide sequence ID" value="NZ_KE360587.1"/>
</dbReference>
<accession>A0ABP2X600</accession>
<feature type="transmembrane region" description="Helical" evidence="1">
    <location>
        <begin position="199"/>
        <end position="221"/>
    </location>
</feature>
<keyword evidence="3" id="KW-1185">Reference proteome</keyword>